<evidence type="ECO:0000256" key="3">
    <source>
        <dbReference type="ARBA" id="ARBA00022692"/>
    </source>
</evidence>
<evidence type="ECO:0000256" key="5">
    <source>
        <dbReference type="ARBA" id="ARBA00023136"/>
    </source>
</evidence>
<proteinExistence type="predicted"/>
<evidence type="ECO:0000256" key="2">
    <source>
        <dbReference type="ARBA" id="ARBA00022475"/>
    </source>
</evidence>
<evidence type="ECO:0000256" key="7">
    <source>
        <dbReference type="SAM" id="Phobius"/>
    </source>
</evidence>
<gene>
    <name evidence="9" type="ORF">KG103_16205</name>
</gene>
<keyword evidence="10" id="KW-1185">Reference proteome</keyword>
<evidence type="ECO:0000313" key="10">
    <source>
        <dbReference type="Proteomes" id="UP000677804"/>
    </source>
</evidence>
<name>A0ABX8D882_9CELL</name>
<comment type="subcellular location">
    <subcellularLocation>
        <location evidence="1">Cell membrane</location>
        <topology evidence="1">Multi-pass membrane protein</topology>
    </subcellularLocation>
</comment>
<evidence type="ECO:0000256" key="1">
    <source>
        <dbReference type="ARBA" id="ARBA00004651"/>
    </source>
</evidence>
<keyword evidence="4 7" id="KW-1133">Transmembrane helix</keyword>
<keyword evidence="5 7" id="KW-0472">Membrane</keyword>
<dbReference type="EMBL" id="CP074405">
    <property type="protein sequence ID" value="QVI61947.1"/>
    <property type="molecule type" value="Genomic_DNA"/>
</dbReference>
<feature type="region of interest" description="Disordered" evidence="6">
    <location>
        <begin position="1"/>
        <end position="22"/>
    </location>
</feature>
<keyword evidence="3 7" id="KW-0812">Transmembrane</keyword>
<feature type="compositionally biased region" description="Low complexity" evidence="6">
    <location>
        <begin position="1"/>
        <end position="10"/>
    </location>
</feature>
<dbReference type="Proteomes" id="UP000677804">
    <property type="component" value="Chromosome"/>
</dbReference>
<sequence>MDLQPSARSCARPRRSDVSLKKTTWREMSGKQRGLTAVVGAAQVALTAAAFRDLVKRPADQVNGPKLAWGLALLVNWVGPLAYFAKGRAAS</sequence>
<evidence type="ECO:0000259" key="8">
    <source>
        <dbReference type="Pfam" id="PF13396"/>
    </source>
</evidence>
<feature type="transmembrane region" description="Helical" evidence="7">
    <location>
        <begin position="67"/>
        <end position="85"/>
    </location>
</feature>
<evidence type="ECO:0000313" key="9">
    <source>
        <dbReference type="EMBL" id="QVI61947.1"/>
    </source>
</evidence>
<evidence type="ECO:0000256" key="4">
    <source>
        <dbReference type="ARBA" id="ARBA00022989"/>
    </source>
</evidence>
<reference evidence="9 10" key="1">
    <citation type="submission" date="2021-05" db="EMBL/GenBank/DDBJ databases">
        <title>Novel species in genus Cellulomonas.</title>
        <authorList>
            <person name="Zhang G."/>
        </authorList>
    </citation>
    <scope>NUCLEOTIDE SEQUENCE [LARGE SCALE GENOMIC DNA]</scope>
    <source>
        <strain evidence="10">zg-ZUI222</strain>
    </source>
</reference>
<evidence type="ECO:0000256" key="6">
    <source>
        <dbReference type="SAM" id="MobiDB-lite"/>
    </source>
</evidence>
<dbReference type="InterPro" id="IPR027379">
    <property type="entry name" value="CLS_N"/>
</dbReference>
<feature type="transmembrane region" description="Helical" evidence="7">
    <location>
        <begin position="35"/>
        <end position="55"/>
    </location>
</feature>
<accession>A0ABX8D882</accession>
<organism evidence="9 10">
    <name type="scientific">Cellulomonas wangleii</name>
    <dbReference type="NCBI Taxonomy" id="2816956"/>
    <lineage>
        <taxon>Bacteria</taxon>
        <taxon>Bacillati</taxon>
        <taxon>Actinomycetota</taxon>
        <taxon>Actinomycetes</taxon>
        <taxon>Micrococcales</taxon>
        <taxon>Cellulomonadaceae</taxon>
        <taxon>Cellulomonas</taxon>
    </lineage>
</organism>
<protein>
    <submittedName>
        <fullName evidence="9">PLDc_N domain-containing protein</fullName>
    </submittedName>
</protein>
<dbReference type="Pfam" id="PF13396">
    <property type="entry name" value="PLDc_N"/>
    <property type="match status" value="1"/>
</dbReference>
<keyword evidence="2" id="KW-1003">Cell membrane</keyword>
<feature type="domain" description="Cardiolipin synthase N-terminal" evidence="8">
    <location>
        <begin position="45"/>
        <end position="88"/>
    </location>
</feature>